<evidence type="ECO:0000313" key="7">
    <source>
        <dbReference type="Proteomes" id="UP000030700"/>
    </source>
</evidence>
<dbReference type="InterPro" id="IPR027417">
    <property type="entry name" value="P-loop_NTPase"/>
</dbReference>
<proteinExistence type="predicted"/>
<feature type="transmembrane region" description="Helical" evidence="4">
    <location>
        <begin position="335"/>
        <end position="357"/>
    </location>
</feature>
<dbReference type="Gene3D" id="1.10.8.60">
    <property type="match status" value="1"/>
</dbReference>
<keyword evidence="1" id="KW-0547">Nucleotide-binding</keyword>
<evidence type="ECO:0000256" key="4">
    <source>
        <dbReference type="SAM" id="Phobius"/>
    </source>
</evidence>
<dbReference type="Pfam" id="PF05226">
    <property type="entry name" value="CHASE2"/>
    <property type="match status" value="1"/>
</dbReference>
<evidence type="ECO:0000259" key="5">
    <source>
        <dbReference type="PROSITE" id="PS50045"/>
    </source>
</evidence>
<dbReference type="EMBL" id="DF820459">
    <property type="protein sequence ID" value="GAK52671.1"/>
    <property type="molecule type" value="Genomic_DNA"/>
</dbReference>
<feature type="domain" description="Sigma-54 factor interaction" evidence="5">
    <location>
        <begin position="549"/>
        <end position="777"/>
    </location>
</feature>
<keyword evidence="4" id="KW-0472">Membrane</keyword>
<gene>
    <name evidence="6" type="ORF">U14_03926</name>
</gene>
<dbReference type="Proteomes" id="UP000030700">
    <property type="component" value="Unassembled WGS sequence"/>
</dbReference>
<dbReference type="GO" id="GO:0006355">
    <property type="term" value="P:regulation of DNA-templated transcription"/>
    <property type="evidence" value="ECO:0007669"/>
    <property type="project" value="InterPro"/>
</dbReference>
<dbReference type="InterPro" id="IPR058031">
    <property type="entry name" value="AAA_lid_NorR"/>
</dbReference>
<dbReference type="InterPro" id="IPR002078">
    <property type="entry name" value="Sigma_54_int"/>
</dbReference>
<organism evidence="6">
    <name type="scientific">Candidatus Moduliflexus flocculans</name>
    <dbReference type="NCBI Taxonomy" id="1499966"/>
    <lineage>
        <taxon>Bacteria</taxon>
        <taxon>Candidatus Moduliflexota</taxon>
        <taxon>Candidatus Moduliflexia</taxon>
        <taxon>Candidatus Moduliflexales</taxon>
        <taxon>Candidatus Moduliflexaceae</taxon>
    </lineage>
</organism>
<dbReference type="Pfam" id="PF00158">
    <property type="entry name" value="Sigma54_activat"/>
    <property type="match status" value="1"/>
</dbReference>
<dbReference type="PROSITE" id="PS50045">
    <property type="entry name" value="SIGMA54_INTERACT_4"/>
    <property type="match status" value="1"/>
</dbReference>
<protein>
    <submittedName>
        <fullName evidence="6">Transcriptional regulatory protein ZraR</fullName>
    </submittedName>
</protein>
<evidence type="ECO:0000256" key="3">
    <source>
        <dbReference type="SAM" id="MobiDB-lite"/>
    </source>
</evidence>
<dbReference type="Gene3D" id="3.40.50.300">
    <property type="entry name" value="P-loop containing nucleotide triphosphate hydrolases"/>
    <property type="match status" value="1"/>
</dbReference>
<accession>A0A0S6W2Z0</accession>
<keyword evidence="7" id="KW-1185">Reference proteome</keyword>
<evidence type="ECO:0000313" key="6">
    <source>
        <dbReference type="EMBL" id="GAK52671.1"/>
    </source>
</evidence>
<reference evidence="6" key="1">
    <citation type="journal article" date="2015" name="PeerJ">
        <title>First genomic representation of candidate bacterial phylum KSB3 points to enhanced environmental sensing as a trigger of wastewater bulking.</title>
        <authorList>
            <person name="Sekiguchi Y."/>
            <person name="Ohashi A."/>
            <person name="Parks D.H."/>
            <person name="Yamauchi T."/>
            <person name="Tyson G.W."/>
            <person name="Hugenholtz P."/>
        </authorList>
    </citation>
    <scope>NUCLEOTIDE SEQUENCE [LARGE SCALE GENOMIC DNA]</scope>
</reference>
<dbReference type="SUPFAM" id="SSF52540">
    <property type="entry name" value="P-loop containing nucleoside triphosphate hydrolases"/>
    <property type="match status" value="1"/>
</dbReference>
<dbReference type="STRING" id="1499966.U14_03926"/>
<keyword evidence="4" id="KW-1133">Transmembrane helix</keyword>
<dbReference type="PANTHER" id="PTHR32071">
    <property type="entry name" value="TRANSCRIPTIONAL REGULATORY PROTEIN"/>
    <property type="match status" value="1"/>
</dbReference>
<dbReference type="AlphaFoldDB" id="A0A0S6W2Z0"/>
<evidence type="ECO:0000256" key="2">
    <source>
        <dbReference type="ARBA" id="ARBA00022840"/>
    </source>
</evidence>
<dbReference type="SMART" id="SM01080">
    <property type="entry name" value="CHASE2"/>
    <property type="match status" value="1"/>
</dbReference>
<dbReference type="CDD" id="cd00009">
    <property type="entry name" value="AAA"/>
    <property type="match status" value="1"/>
</dbReference>
<sequence>MKRLFACLLGMICASVVAFVFYGKLNIPTVSPLLRRLELRTFDYRMRYGISPAISPAIKIVLVDDVNNLSTKLATFIRLVSIENNSQFKPKVIGLNYRFDAAVNDELVSIASAANNVYYGYSFVFDPQQTTPEPENQDILPFRLELTDIGETGQQVFEAQRVELPAYKYLTTARSIGFVNTLPDTDGVFRRIPLFLTYQNHWYGSLPLLMAMDYLKIESVDITFYPGQYIEVAKEDGGFTKIPVNKYGEMLIDFATTGPHGEQSPYQTFLMEQDILAKMDDPAALSEVLASFKDAIVLVGSGGNQPVPVSDSYPLTGLLANFINNILTEHFLVELHSGILIGIVLLIGALAGLILGTRRFLSKFMLTVFFCLLYGGIAYGAYVEFHVILPMLSPVLAIVLTFVATSLLIRQTHRTTHQDRFTDERRPKVEIKEKKRKSTKPEGNEVDGLERTLTEIREDLDRKSYRLRSKIEELRLIQEEMDAHHHDHSGQVASLQKEIRAREIEIKGLLAKEEELSRQIENHPSQDNEGFMYKDASEKMMRIFEKHGIIARSQALLQAIYRIEKLSKSSIAVLIQGERGTGKNELADIIREVSTRHNRPVLHVICDGDMDMLEDDLFGHRKGAFPGADDHRIGLLRKVDGGTLVLEEIGNLSLEIQTRLLQAARGKAVRPLGEDVLYPSDVRMIATTTKDLRELVAQGKFREDLYRYFSVYPIILPPLRERKEDIPGLVAHFVKVFNRTHSKAVERVPDETINLLIQYDWPGNVQELETVIERAMIEVPTGEMTLSEHLIRFDSHVFTGGIGDPGMLNYLIALLDEDRELPAYQPLREKVLSEIQRVYCTRLLRRHHGDVKNAAVDAGLKAETFKKMLTELQIDPENYRY</sequence>
<evidence type="ECO:0000256" key="1">
    <source>
        <dbReference type="ARBA" id="ARBA00022741"/>
    </source>
</evidence>
<dbReference type="GO" id="GO:0005524">
    <property type="term" value="F:ATP binding"/>
    <property type="evidence" value="ECO:0007669"/>
    <property type="project" value="UniProtKB-KW"/>
</dbReference>
<name>A0A0S6W2Z0_9BACT</name>
<feature type="transmembrane region" description="Helical" evidence="4">
    <location>
        <begin position="364"/>
        <end position="382"/>
    </location>
</feature>
<keyword evidence="4" id="KW-0812">Transmembrane</keyword>
<dbReference type="Pfam" id="PF25601">
    <property type="entry name" value="AAA_lid_14"/>
    <property type="match status" value="1"/>
</dbReference>
<dbReference type="HOGENOM" id="CLU_015761_0_0_0"/>
<feature type="region of interest" description="Disordered" evidence="3">
    <location>
        <begin position="418"/>
        <end position="445"/>
    </location>
</feature>
<feature type="transmembrane region" description="Helical" evidence="4">
    <location>
        <begin position="388"/>
        <end position="409"/>
    </location>
</feature>
<keyword evidence="2" id="KW-0067">ATP-binding</keyword>
<dbReference type="InterPro" id="IPR007890">
    <property type="entry name" value="CHASE2"/>
</dbReference>